<sequence length="386" mass="42473">MGGGGVKKGILDFSYISSGAERNRNERIETRIRKVRSDRMGEWWFQRKSRLGHAPYAGYPQSESSEERIHIYRGNLTKAGCSHTKHSTPKKNTGIYSSVSRHTFGEALGSLRHANIANPSHAVPPDARVSSIDIPYHDTLSQDMPAGKNDIHFSRTEVYPPRENRRQVPSTPNSPVTFSPGHSNNIYSQLIALSGGINPSRAGSSIDKHHEGDGKVYLSCRFGAKSNDSFAKRDKFKTKKIEGNTKRQKTRRRGNNIKGRSPHKNNTQYLRVGEAVYRIVPNATHGNSSNSSSSDNSLGSAASATYSKPGMAHAYRMSDLDLSYDNFRDDHLRQLARHGRGVASSSTLDACTPPLCIRAGMAGMAGVTGVDSEHSSSSMGRDRIRF</sequence>
<keyword evidence="3" id="KW-1185">Reference proteome</keyword>
<feature type="region of interest" description="Disordered" evidence="1">
    <location>
        <begin position="160"/>
        <end position="181"/>
    </location>
</feature>
<reference evidence="2 3" key="1">
    <citation type="submission" date="2019-01" db="EMBL/GenBank/DDBJ databases">
        <title>A draft genome assembly of the solar-powered sea slug Elysia chlorotica.</title>
        <authorList>
            <person name="Cai H."/>
            <person name="Li Q."/>
            <person name="Fang X."/>
            <person name="Li J."/>
            <person name="Curtis N.E."/>
            <person name="Altenburger A."/>
            <person name="Shibata T."/>
            <person name="Feng M."/>
            <person name="Maeda T."/>
            <person name="Schwartz J.A."/>
            <person name="Shigenobu S."/>
            <person name="Lundholm N."/>
            <person name="Nishiyama T."/>
            <person name="Yang H."/>
            <person name="Hasebe M."/>
            <person name="Li S."/>
            <person name="Pierce S.K."/>
            <person name="Wang J."/>
        </authorList>
    </citation>
    <scope>NUCLEOTIDE SEQUENCE [LARGE SCALE GENOMIC DNA]</scope>
    <source>
        <strain evidence="2">EC2010</strain>
        <tissue evidence="2">Whole organism of an adult</tissue>
    </source>
</reference>
<feature type="compositionally biased region" description="Polar residues" evidence="1">
    <location>
        <begin position="167"/>
        <end position="181"/>
    </location>
</feature>
<accession>A0A3S1HTX3</accession>
<dbReference type="AlphaFoldDB" id="A0A3S1HTX3"/>
<dbReference type="Proteomes" id="UP000271974">
    <property type="component" value="Unassembled WGS sequence"/>
</dbReference>
<dbReference type="OrthoDB" id="6077063at2759"/>
<feature type="compositionally biased region" description="Basic residues" evidence="1">
    <location>
        <begin position="246"/>
        <end position="263"/>
    </location>
</feature>
<comment type="caution">
    <text evidence="2">The sequence shown here is derived from an EMBL/GenBank/DDBJ whole genome shotgun (WGS) entry which is preliminary data.</text>
</comment>
<evidence type="ECO:0000313" key="3">
    <source>
        <dbReference type="Proteomes" id="UP000271974"/>
    </source>
</evidence>
<protein>
    <submittedName>
        <fullName evidence="2">Uncharacterized protein</fullName>
    </submittedName>
</protein>
<evidence type="ECO:0000313" key="2">
    <source>
        <dbReference type="EMBL" id="RUS86068.1"/>
    </source>
</evidence>
<feature type="region of interest" description="Disordered" evidence="1">
    <location>
        <begin position="231"/>
        <end position="270"/>
    </location>
</feature>
<proteinExistence type="predicted"/>
<name>A0A3S1HTX3_ELYCH</name>
<evidence type="ECO:0000256" key="1">
    <source>
        <dbReference type="SAM" id="MobiDB-lite"/>
    </source>
</evidence>
<organism evidence="2 3">
    <name type="scientific">Elysia chlorotica</name>
    <name type="common">Eastern emerald elysia</name>
    <name type="synonym">Sea slug</name>
    <dbReference type="NCBI Taxonomy" id="188477"/>
    <lineage>
        <taxon>Eukaryota</taxon>
        <taxon>Metazoa</taxon>
        <taxon>Spiralia</taxon>
        <taxon>Lophotrochozoa</taxon>
        <taxon>Mollusca</taxon>
        <taxon>Gastropoda</taxon>
        <taxon>Heterobranchia</taxon>
        <taxon>Euthyneura</taxon>
        <taxon>Panpulmonata</taxon>
        <taxon>Sacoglossa</taxon>
        <taxon>Placobranchoidea</taxon>
        <taxon>Plakobranchidae</taxon>
        <taxon>Elysia</taxon>
    </lineage>
</organism>
<feature type="compositionally biased region" description="Low complexity" evidence="1">
    <location>
        <begin position="287"/>
        <end position="302"/>
    </location>
</feature>
<dbReference type="EMBL" id="RQTK01000151">
    <property type="protein sequence ID" value="RUS86068.1"/>
    <property type="molecule type" value="Genomic_DNA"/>
</dbReference>
<gene>
    <name evidence="2" type="ORF">EGW08_006161</name>
</gene>
<feature type="region of interest" description="Disordered" evidence="1">
    <location>
        <begin position="282"/>
        <end position="302"/>
    </location>
</feature>